<keyword evidence="1" id="KW-0175">Coiled coil</keyword>
<dbReference type="OrthoDB" id="10026723at2759"/>
<dbReference type="AlphaFoldDB" id="A0A9J7MMY5"/>
<protein>
    <submittedName>
        <fullName evidence="5">Uncharacterized protein LOC118414156 isoform X2</fullName>
    </submittedName>
</protein>
<feature type="compositionally biased region" description="Basic and acidic residues" evidence="2">
    <location>
        <begin position="404"/>
        <end position="413"/>
    </location>
</feature>
<keyword evidence="3" id="KW-0812">Transmembrane</keyword>
<gene>
    <name evidence="5" type="primary">LOC118414156</name>
</gene>
<evidence type="ECO:0000256" key="3">
    <source>
        <dbReference type="SAM" id="Phobius"/>
    </source>
</evidence>
<dbReference type="GeneID" id="118414156"/>
<evidence type="ECO:0000256" key="1">
    <source>
        <dbReference type="SAM" id="Coils"/>
    </source>
</evidence>
<accession>A0A9J7MMY5</accession>
<feature type="compositionally biased region" description="Acidic residues" evidence="2">
    <location>
        <begin position="382"/>
        <end position="394"/>
    </location>
</feature>
<keyword evidence="3" id="KW-1133">Transmembrane helix</keyword>
<evidence type="ECO:0000313" key="4">
    <source>
        <dbReference type="Proteomes" id="UP000001554"/>
    </source>
</evidence>
<organism evidence="4 5">
    <name type="scientific">Branchiostoma floridae</name>
    <name type="common">Florida lancelet</name>
    <name type="synonym">Amphioxus</name>
    <dbReference type="NCBI Taxonomy" id="7739"/>
    <lineage>
        <taxon>Eukaryota</taxon>
        <taxon>Metazoa</taxon>
        <taxon>Chordata</taxon>
        <taxon>Cephalochordata</taxon>
        <taxon>Leptocardii</taxon>
        <taxon>Amphioxiformes</taxon>
        <taxon>Branchiostomatidae</taxon>
        <taxon>Branchiostoma</taxon>
    </lineage>
</organism>
<feature type="transmembrane region" description="Helical" evidence="3">
    <location>
        <begin position="271"/>
        <end position="292"/>
    </location>
</feature>
<keyword evidence="3" id="KW-0472">Membrane</keyword>
<reference evidence="5" key="2">
    <citation type="submission" date="2025-08" db="UniProtKB">
        <authorList>
            <consortium name="RefSeq"/>
        </authorList>
    </citation>
    <scope>IDENTIFICATION</scope>
    <source>
        <strain evidence="5">S238N-H82</strain>
        <tissue evidence="5">Testes</tissue>
    </source>
</reference>
<reference evidence="4" key="1">
    <citation type="journal article" date="2020" name="Nat. Ecol. Evol.">
        <title>Deeply conserved synteny resolves early events in vertebrate evolution.</title>
        <authorList>
            <person name="Simakov O."/>
            <person name="Marletaz F."/>
            <person name="Yue J.X."/>
            <person name="O'Connell B."/>
            <person name="Jenkins J."/>
            <person name="Brandt A."/>
            <person name="Calef R."/>
            <person name="Tung C.H."/>
            <person name="Huang T.K."/>
            <person name="Schmutz J."/>
            <person name="Satoh N."/>
            <person name="Yu J.K."/>
            <person name="Putnam N.H."/>
            <person name="Green R.E."/>
            <person name="Rokhsar D.S."/>
        </authorList>
    </citation>
    <scope>NUCLEOTIDE SEQUENCE [LARGE SCALE GENOMIC DNA]</scope>
    <source>
        <strain evidence="4">S238N-H82</strain>
    </source>
</reference>
<dbReference type="RefSeq" id="XP_035673892.1">
    <property type="nucleotide sequence ID" value="XM_035817999.1"/>
</dbReference>
<dbReference type="Proteomes" id="UP000001554">
    <property type="component" value="Chromosome 4"/>
</dbReference>
<evidence type="ECO:0000313" key="5">
    <source>
        <dbReference type="RefSeq" id="XP_035673892.1"/>
    </source>
</evidence>
<name>A0A9J7MMY5_BRAFL</name>
<feature type="coiled-coil region" evidence="1">
    <location>
        <begin position="324"/>
        <end position="358"/>
    </location>
</feature>
<feature type="region of interest" description="Disordered" evidence="2">
    <location>
        <begin position="92"/>
        <end position="111"/>
    </location>
</feature>
<keyword evidence="4" id="KW-1185">Reference proteome</keyword>
<proteinExistence type="predicted"/>
<sequence>MKSLTRVRFACTGRISGYPSHIHTLAQMFVIQFLRFFPQLECFLHPIIQGTKMADSRSAQTSPLPDDTRELLMETLQFARQLLQIADQYKNGSPVSGGGHDQTDAVTPSGELPPSSVCQQLAAAMNRALRFVQENLTVPEEVIKADVRLAEEAGRYAVLRIMRFFWRGITNIQPKSAEFAAELKVVKDHLDHCQEMVPKIEEYIQQAAELCTQIMQCEGQDRSLQLEFDNVTRRADLELTFCEERLKQAEKKLNDLVMKVKTRKRDEGRGMTLLGSAAVLSAAAATTLLFAFKALTRLRASVLCSLTAIGGGLLLLNRADQSEYEKFLSELREHRMKNEQLQIRLQELKRRLESEVEAVGTYRVDDRMPSPEPQDNQSELSTDIEPELSTDIEPEQTTNIEPHSGNEEQDHTEASASSSVPHNDQR</sequence>
<evidence type="ECO:0000256" key="2">
    <source>
        <dbReference type="SAM" id="MobiDB-lite"/>
    </source>
</evidence>
<feature type="compositionally biased region" description="Polar residues" evidence="2">
    <location>
        <begin position="414"/>
        <end position="426"/>
    </location>
</feature>
<feature type="region of interest" description="Disordered" evidence="2">
    <location>
        <begin position="361"/>
        <end position="426"/>
    </location>
</feature>
<feature type="coiled-coil region" evidence="1">
    <location>
        <begin position="232"/>
        <end position="266"/>
    </location>
</feature>
<dbReference type="OMA" id="RVDERMQ"/>